<sequence length="118" mass="12855">MAYGTNTQLVAEAAIAAEPIRLFVPQAEQLPIVVYHFRGDTGGLSVCGFHNCLRFLLFFQAGGAVFLPPYRLEPKPMPIDRLSYPSCSVLANGGWSTSRKLPTVGSYKSNIFCTGGRK</sequence>
<reference evidence="1 2" key="1">
    <citation type="submission" date="2016-10" db="EMBL/GenBank/DDBJ databases">
        <authorList>
            <person name="de Groot N.N."/>
        </authorList>
    </citation>
    <scope>NUCLEOTIDE SEQUENCE [LARGE SCALE GENOMIC DNA]</scope>
    <source>
        <strain evidence="1 2">RK1</strain>
    </source>
</reference>
<keyword evidence="2" id="KW-1185">Reference proteome</keyword>
<evidence type="ECO:0000313" key="1">
    <source>
        <dbReference type="EMBL" id="SFJ73576.1"/>
    </source>
</evidence>
<dbReference type="AlphaFoldDB" id="A0A1I3TV98"/>
<accession>A0A1I3TV98</accession>
<evidence type="ECO:0000313" key="2">
    <source>
        <dbReference type="Proteomes" id="UP000198670"/>
    </source>
</evidence>
<gene>
    <name evidence="1" type="ORF">SAMN05444682_11357</name>
</gene>
<dbReference type="Proteomes" id="UP000198670">
    <property type="component" value="Unassembled WGS sequence"/>
</dbReference>
<organism evidence="1 2">
    <name type="scientific">Parapedobacter indicus</name>
    <dbReference type="NCBI Taxonomy" id="1477437"/>
    <lineage>
        <taxon>Bacteria</taxon>
        <taxon>Pseudomonadati</taxon>
        <taxon>Bacteroidota</taxon>
        <taxon>Sphingobacteriia</taxon>
        <taxon>Sphingobacteriales</taxon>
        <taxon>Sphingobacteriaceae</taxon>
        <taxon>Parapedobacter</taxon>
    </lineage>
</organism>
<protein>
    <submittedName>
        <fullName evidence="1">Uncharacterized protein</fullName>
    </submittedName>
</protein>
<name>A0A1I3TV98_9SPHI</name>
<proteinExistence type="predicted"/>
<dbReference type="EMBL" id="FOQO01000013">
    <property type="protein sequence ID" value="SFJ73576.1"/>
    <property type="molecule type" value="Genomic_DNA"/>
</dbReference>